<organism evidence="2 3">
    <name type="scientific">Gordonia phage GMA2</name>
    <dbReference type="NCBI Taxonomy" id="1647283"/>
    <lineage>
        <taxon>Viruses</taxon>
        <taxon>Duplodnaviria</taxon>
        <taxon>Heunggongvirae</taxon>
        <taxon>Uroviricota</taxon>
        <taxon>Caudoviricetes</taxon>
        <taxon>Gimaduovirus</taxon>
        <taxon>Gimaduovirus GMA2</taxon>
    </lineage>
</organism>
<dbReference type="EMBL" id="KR063281">
    <property type="protein sequence ID" value="AKJ72661.1"/>
    <property type="molecule type" value="Genomic_DNA"/>
</dbReference>
<gene>
    <name evidence="2" type="ORF">GMA2_123</name>
</gene>
<sequence>MSEITHPNEMQESQSGNEVFSAEYNDKPAFAVRAGTEDGSPWIVVCVDGEIATVDDGDVLLEELMVPERDAIPSDPVMRLRLVMIQARQFLAKDPEDDKIVADILTRRMKELRDTQDDD</sequence>
<name>A0A0K0N7K7_9CAUD</name>
<accession>A0A0K0N7K7</accession>
<proteinExistence type="predicted"/>
<evidence type="ECO:0000313" key="2">
    <source>
        <dbReference type="EMBL" id="AKJ72661.1"/>
    </source>
</evidence>
<keyword evidence="3" id="KW-1185">Reference proteome</keyword>
<feature type="compositionally biased region" description="Polar residues" evidence="1">
    <location>
        <begin position="8"/>
        <end position="18"/>
    </location>
</feature>
<evidence type="ECO:0000256" key="1">
    <source>
        <dbReference type="SAM" id="MobiDB-lite"/>
    </source>
</evidence>
<dbReference type="Proteomes" id="UP000221359">
    <property type="component" value="Segment"/>
</dbReference>
<protein>
    <submittedName>
        <fullName evidence="2">Uncharacterized protein</fullName>
    </submittedName>
</protein>
<evidence type="ECO:0000313" key="3">
    <source>
        <dbReference type="Proteomes" id="UP000221359"/>
    </source>
</evidence>
<feature type="region of interest" description="Disordered" evidence="1">
    <location>
        <begin position="1"/>
        <end position="21"/>
    </location>
</feature>
<reference evidence="2 3" key="1">
    <citation type="journal article" date="2015" name="PLoS ONE">
        <title>Lysis to Kill: Evaluation of the Lytic Abilities, and Genomics of Nine Bacteriophages Infective for Gordonia spp. and Their Potential Use in Activated Sludge Foam Biocontrol.</title>
        <authorList>
            <person name="Dyson Z.A."/>
            <person name="Tucci J."/>
            <person name="Seviour R.J."/>
            <person name="Petrovski S."/>
        </authorList>
    </citation>
    <scope>NUCLEOTIDE SEQUENCE [LARGE SCALE GENOMIC DNA]</scope>
</reference>